<gene>
    <name evidence="4" type="ORF">ADL15_49995</name>
</gene>
<feature type="transmembrane region" description="Helical" evidence="2">
    <location>
        <begin position="6"/>
        <end position="24"/>
    </location>
</feature>
<dbReference type="GO" id="GO:0080120">
    <property type="term" value="P:CAAX-box protein maturation"/>
    <property type="evidence" value="ECO:0007669"/>
    <property type="project" value="UniProtKB-ARBA"/>
</dbReference>
<evidence type="ECO:0000256" key="2">
    <source>
        <dbReference type="SAM" id="Phobius"/>
    </source>
</evidence>
<keyword evidence="2" id="KW-0812">Transmembrane</keyword>
<keyword evidence="2" id="KW-0472">Membrane</keyword>
<protein>
    <recommendedName>
        <fullName evidence="3">CAAX prenyl protease 2/Lysostaphin resistance protein A-like domain-containing protein</fullName>
    </recommendedName>
</protein>
<feature type="transmembrane region" description="Helical" evidence="2">
    <location>
        <begin position="197"/>
        <end position="230"/>
    </location>
</feature>
<feature type="region of interest" description="Disordered" evidence="1">
    <location>
        <begin position="236"/>
        <end position="273"/>
    </location>
</feature>
<evidence type="ECO:0000256" key="1">
    <source>
        <dbReference type="SAM" id="MobiDB-lite"/>
    </source>
</evidence>
<dbReference type="Proteomes" id="UP000053244">
    <property type="component" value="Unassembled WGS sequence"/>
</dbReference>
<evidence type="ECO:0000313" key="5">
    <source>
        <dbReference type="Proteomes" id="UP000053244"/>
    </source>
</evidence>
<keyword evidence="2" id="KW-1133">Transmembrane helix</keyword>
<feature type="domain" description="CAAX prenyl protease 2/Lysostaphin resistance protein A-like" evidence="3">
    <location>
        <begin position="136"/>
        <end position="225"/>
    </location>
</feature>
<evidence type="ECO:0000259" key="3">
    <source>
        <dbReference type="Pfam" id="PF02517"/>
    </source>
</evidence>
<evidence type="ECO:0000313" key="4">
    <source>
        <dbReference type="EMBL" id="KUL21717.1"/>
    </source>
</evidence>
<dbReference type="EMBL" id="LLZH01000349">
    <property type="protein sequence ID" value="KUL21717.1"/>
    <property type="molecule type" value="Genomic_DNA"/>
</dbReference>
<reference evidence="4 5" key="1">
    <citation type="submission" date="2015-10" db="EMBL/GenBank/DDBJ databases">
        <authorList>
            <person name="Gilbert D.G."/>
        </authorList>
    </citation>
    <scope>NUCLEOTIDE SEQUENCE [LARGE SCALE GENOMIC DNA]</scope>
    <source>
        <strain evidence="4 5">NRRL B-16712</strain>
    </source>
</reference>
<name>A0A124G762_9ACTN</name>
<keyword evidence="5" id="KW-1185">Reference proteome</keyword>
<comment type="caution">
    <text evidence="4">The sequence shown here is derived from an EMBL/GenBank/DDBJ whole genome shotgun (WGS) entry which is preliminary data.</text>
</comment>
<dbReference type="OrthoDB" id="2357478at2"/>
<proteinExistence type="predicted"/>
<dbReference type="AlphaFoldDB" id="A0A124G762"/>
<feature type="transmembrane region" description="Helical" evidence="2">
    <location>
        <begin position="157"/>
        <end position="185"/>
    </location>
</feature>
<dbReference type="Pfam" id="PF02517">
    <property type="entry name" value="Rce1-like"/>
    <property type="match status" value="1"/>
</dbReference>
<feature type="transmembrane region" description="Helical" evidence="2">
    <location>
        <begin position="88"/>
        <end position="106"/>
    </location>
</feature>
<accession>A0A124G762</accession>
<dbReference type="RefSeq" id="WP_067708355.1">
    <property type="nucleotide sequence ID" value="NZ_LLZH01000349.1"/>
</dbReference>
<dbReference type="InterPro" id="IPR003675">
    <property type="entry name" value="Rce1/LyrA-like_dom"/>
</dbReference>
<dbReference type="GO" id="GO:0004175">
    <property type="term" value="F:endopeptidase activity"/>
    <property type="evidence" value="ECO:0007669"/>
    <property type="project" value="UniProtKB-ARBA"/>
</dbReference>
<sequence length="273" mass="28232">MSLILSVALVLAVLVDATVGTVRTRRALAAVDAVPANRSRFYRRFIVIGWVRAVLATLVVFSAGLSLTDIGLAGPGSGPTAGAPDGGTLGWLAAGVLVLSTGIGAVRARRSMRAGQIHPQRVKIAALIPRTTGERWHAAALSITAGVTEEIFFRGALIALGITVFHLPVPAAAALSLVLFAAMHAYQGRLGVLNSGFVGLLFTILTLLSGSLFPAIVMHIAVDLFALLVVPAEATPRPPDIPEQPAVVPADPPPPTEKDQQTAPTLRPPAPAG</sequence>
<feature type="transmembrane region" description="Helical" evidence="2">
    <location>
        <begin position="45"/>
        <end position="68"/>
    </location>
</feature>
<organism evidence="4 5">
    <name type="scientific">Actinoplanes awajinensis subsp. mycoplanecinus</name>
    <dbReference type="NCBI Taxonomy" id="135947"/>
    <lineage>
        <taxon>Bacteria</taxon>
        <taxon>Bacillati</taxon>
        <taxon>Actinomycetota</taxon>
        <taxon>Actinomycetes</taxon>
        <taxon>Micromonosporales</taxon>
        <taxon>Micromonosporaceae</taxon>
        <taxon>Actinoplanes</taxon>
    </lineage>
</organism>